<comment type="caution">
    <text evidence="8">The sequence shown here is derived from an EMBL/GenBank/DDBJ whole genome shotgun (WGS) entry which is preliminary data.</text>
</comment>
<reference evidence="8 9" key="1">
    <citation type="submission" date="2018-08" db="EMBL/GenBank/DDBJ databases">
        <title>A genome reference for cultivated species of the human gut microbiota.</title>
        <authorList>
            <person name="Zou Y."/>
            <person name="Xue W."/>
            <person name="Luo G."/>
        </authorList>
    </citation>
    <scope>NUCLEOTIDE SEQUENCE [LARGE SCALE GENOMIC DNA]</scope>
    <source>
        <strain evidence="8 9">AF14-49</strain>
    </source>
</reference>
<keyword evidence="3" id="KW-0560">Oxidoreductase</keyword>
<evidence type="ECO:0000256" key="5">
    <source>
        <dbReference type="PIRSR" id="PIRSR000097-2"/>
    </source>
</evidence>
<proteinExistence type="inferred from homology"/>
<dbReference type="STRING" id="1121130.GCA_000519105_02686"/>
<dbReference type="InterPro" id="IPR018170">
    <property type="entry name" value="Aldo/ket_reductase_CS"/>
</dbReference>
<evidence type="ECO:0000256" key="4">
    <source>
        <dbReference type="PIRSR" id="PIRSR000097-1"/>
    </source>
</evidence>
<comment type="similarity">
    <text evidence="1">Belongs to the aldo/keto reductase family.</text>
</comment>
<evidence type="ECO:0000259" key="7">
    <source>
        <dbReference type="Pfam" id="PF00248"/>
    </source>
</evidence>
<dbReference type="RefSeq" id="WP_118261049.1">
    <property type="nucleotide sequence ID" value="NZ_CALBWO010000052.1"/>
</dbReference>
<dbReference type="PRINTS" id="PR00069">
    <property type="entry name" value="ALDKETRDTASE"/>
</dbReference>
<feature type="binding site" evidence="5">
    <location>
        <position position="110"/>
    </location>
    <ligand>
        <name>substrate</name>
    </ligand>
</feature>
<keyword evidence="2" id="KW-0521">NADP</keyword>
<dbReference type="FunFam" id="3.20.20.100:FF:000006">
    <property type="entry name" value="Aldo-keto reductase family 1 member A1"/>
    <property type="match status" value="1"/>
</dbReference>
<evidence type="ECO:0000313" key="9">
    <source>
        <dbReference type="Proteomes" id="UP000283589"/>
    </source>
</evidence>
<dbReference type="InterPro" id="IPR036812">
    <property type="entry name" value="NAD(P)_OxRdtase_dom_sf"/>
</dbReference>
<protein>
    <submittedName>
        <fullName evidence="8">Aldo/keto reductase</fullName>
    </submittedName>
</protein>
<dbReference type="GO" id="GO:0016491">
    <property type="term" value="F:oxidoreductase activity"/>
    <property type="evidence" value="ECO:0007669"/>
    <property type="project" value="UniProtKB-KW"/>
</dbReference>
<dbReference type="InterPro" id="IPR023210">
    <property type="entry name" value="NADP_OxRdtase_dom"/>
</dbReference>
<evidence type="ECO:0000256" key="1">
    <source>
        <dbReference type="ARBA" id="ARBA00007905"/>
    </source>
</evidence>
<evidence type="ECO:0000256" key="6">
    <source>
        <dbReference type="PIRSR" id="PIRSR000097-3"/>
    </source>
</evidence>
<gene>
    <name evidence="8" type="ORF">DWW18_14730</name>
</gene>
<feature type="site" description="Lowers pKa of active site Tyr" evidence="6">
    <location>
        <position position="77"/>
    </location>
</feature>
<dbReference type="PROSITE" id="PS00062">
    <property type="entry name" value="ALDOKETO_REDUCTASE_2"/>
    <property type="match status" value="1"/>
</dbReference>
<dbReference type="EMBL" id="QRZA01000023">
    <property type="protein sequence ID" value="RGV32146.1"/>
    <property type="molecule type" value="Genomic_DNA"/>
</dbReference>
<dbReference type="Proteomes" id="UP000283589">
    <property type="component" value="Unassembled WGS sequence"/>
</dbReference>
<evidence type="ECO:0000313" key="8">
    <source>
        <dbReference type="EMBL" id="RGV32146.1"/>
    </source>
</evidence>
<dbReference type="AlphaFoldDB" id="A0A412WXB2"/>
<dbReference type="Pfam" id="PF00248">
    <property type="entry name" value="Aldo_ket_red"/>
    <property type="match status" value="1"/>
</dbReference>
<dbReference type="PANTHER" id="PTHR11732">
    <property type="entry name" value="ALDO/KETO REDUCTASE"/>
    <property type="match status" value="1"/>
</dbReference>
<sequence length="313" mass="35763">MKTITFRNGDPMPLFGLGTYQSKANELHDAIISALKDGYRLIDCAAYYKNEEIIGAALQETFTSGLVKREELFITSKLWNNNHAPEHVEEALRKTLHDLRLDYLDLYLIHWPIALKHDIEYPQQASDLLSLEECPLTETWKAMEQMQAKGLCKHIGVSNFSIPKLKELIAVAKNKPEMNQVEMHPYLQQNELFQFCQSEGIYLTAYSPLGRNLPIKNKPGLTNEPIIINLAKKYNCTPAQIIIAWGVQRGIVIIPKSVHPERIKENIKSLDINISPEDMTKIASLDSHTRMTDGSTWIFPDGPYTMKNIWDEK</sequence>
<feature type="domain" description="NADP-dependent oxidoreductase" evidence="7">
    <location>
        <begin position="20"/>
        <end position="286"/>
    </location>
</feature>
<dbReference type="Gene3D" id="3.20.20.100">
    <property type="entry name" value="NADP-dependent oxidoreductase domain"/>
    <property type="match status" value="1"/>
</dbReference>
<organism evidence="8 9">
    <name type="scientific">Butyricimonas virosa</name>
    <dbReference type="NCBI Taxonomy" id="544645"/>
    <lineage>
        <taxon>Bacteria</taxon>
        <taxon>Pseudomonadati</taxon>
        <taxon>Bacteroidota</taxon>
        <taxon>Bacteroidia</taxon>
        <taxon>Bacteroidales</taxon>
        <taxon>Odoribacteraceae</taxon>
        <taxon>Butyricimonas</taxon>
    </lineage>
</organism>
<dbReference type="SUPFAM" id="SSF51430">
    <property type="entry name" value="NAD(P)-linked oxidoreductase"/>
    <property type="match status" value="1"/>
</dbReference>
<feature type="active site" description="Proton donor" evidence="4">
    <location>
        <position position="48"/>
    </location>
</feature>
<evidence type="ECO:0000256" key="3">
    <source>
        <dbReference type="ARBA" id="ARBA00023002"/>
    </source>
</evidence>
<accession>A0A412WXB2</accession>
<dbReference type="PROSITE" id="PS00798">
    <property type="entry name" value="ALDOKETO_REDUCTASE_1"/>
    <property type="match status" value="1"/>
</dbReference>
<name>A0A412WXB2_9BACT</name>
<evidence type="ECO:0000256" key="2">
    <source>
        <dbReference type="ARBA" id="ARBA00022857"/>
    </source>
</evidence>
<dbReference type="InterPro" id="IPR020471">
    <property type="entry name" value="AKR"/>
</dbReference>
<dbReference type="PIRSF" id="PIRSF000097">
    <property type="entry name" value="AKR"/>
    <property type="match status" value="1"/>
</dbReference>